<feature type="compositionally biased region" description="Polar residues" evidence="1">
    <location>
        <begin position="131"/>
        <end position="151"/>
    </location>
</feature>
<feature type="compositionally biased region" description="Low complexity" evidence="1">
    <location>
        <begin position="537"/>
        <end position="560"/>
    </location>
</feature>
<dbReference type="OrthoDB" id="3204217at2759"/>
<comment type="caution">
    <text evidence="2">The sequence shown here is derived from an EMBL/GenBank/DDBJ whole genome shotgun (WGS) entry which is preliminary data.</text>
</comment>
<evidence type="ECO:0000313" key="2">
    <source>
        <dbReference type="EMBL" id="CAA7265215.1"/>
    </source>
</evidence>
<dbReference type="EMBL" id="CACVBS010000047">
    <property type="protein sequence ID" value="CAA7265215.1"/>
    <property type="molecule type" value="Genomic_DNA"/>
</dbReference>
<feature type="compositionally biased region" description="Acidic residues" evidence="1">
    <location>
        <begin position="755"/>
        <end position="765"/>
    </location>
</feature>
<dbReference type="AlphaFoldDB" id="A0A8S0W0E8"/>
<feature type="region of interest" description="Disordered" evidence="1">
    <location>
        <begin position="129"/>
        <end position="161"/>
    </location>
</feature>
<accession>A0A8S0W0E8</accession>
<feature type="region of interest" description="Disordered" evidence="1">
    <location>
        <begin position="509"/>
        <end position="560"/>
    </location>
</feature>
<protein>
    <submittedName>
        <fullName evidence="2">Uncharacterized protein</fullName>
    </submittedName>
</protein>
<feature type="region of interest" description="Disordered" evidence="1">
    <location>
        <begin position="743"/>
        <end position="766"/>
    </location>
</feature>
<organism evidence="2 3">
    <name type="scientific">Cyclocybe aegerita</name>
    <name type="common">Black poplar mushroom</name>
    <name type="synonym">Agrocybe aegerita</name>
    <dbReference type="NCBI Taxonomy" id="1973307"/>
    <lineage>
        <taxon>Eukaryota</taxon>
        <taxon>Fungi</taxon>
        <taxon>Dikarya</taxon>
        <taxon>Basidiomycota</taxon>
        <taxon>Agaricomycotina</taxon>
        <taxon>Agaricomycetes</taxon>
        <taxon>Agaricomycetidae</taxon>
        <taxon>Agaricales</taxon>
        <taxon>Agaricineae</taxon>
        <taxon>Bolbitiaceae</taxon>
        <taxon>Cyclocybe</taxon>
    </lineage>
</organism>
<feature type="compositionally biased region" description="Basic and acidic residues" evidence="1">
    <location>
        <begin position="686"/>
        <end position="707"/>
    </location>
</feature>
<evidence type="ECO:0000256" key="1">
    <source>
        <dbReference type="SAM" id="MobiDB-lite"/>
    </source>
</evidence>
<feature type="region of interest" description="Disordered" evidence="1">
    <location>
        <begin position="1"/>
        <end position="114"/>
    </location>
</feature>
<feature type="compositionally biased region" description="Low complexity" evidence="1">
    <location>
        <begin position="509"/>
        <end position="530"/>
    </location>
</feature>
<feature type="compositionally biased region" description="Low complexity" evidence="1">
    <location>
        <begin position="378"/>
        <end position="394"/>
    </location>
</feature>
<proteinExistence type="predicted"/>
<feature type="region of interest" description="Disordered" evidence="1">
    <location>
        <begin position="686"/>
        <end position="708"/>
    </location>
</feature>
<name>A0A8S0W0E8_CYCAE</name>
<keyword evidence="3" id="KW-1185">Reference proteome</keyword>
<dbReference type="Proteomes" id="UP000467700">
    <property type="component" value="Unassembled WGS sequence"/>
</dbReference>
<sequence>MPFPALGSSCCSPPPVTTSMGVRPVGLSLGVPGPRPRGLWKGRGSSFPRLATTSAAPSASYDKRRHTPALTADDTASSDGGYDDDDARSDYSNGSRKRRRLGSPDSPPTPEDTTSVLYWDYSRKCSPPNPQRLNKWTTRTKLMDTSATTGPGQPAADRGPNCDLEDWEDLKELFAKAAEMYDTQEPAETIPLLRGVIHECHRFMKFYQDPSVLYATQPLPEKTAHTTTTGPEEKMIRDWMTNERPPLYPPRTSHKAAQTADPIIIAPSDNEKKCKCKDLPTAFHTIFGATLFFFGNLIAQDPSLALPGEPTLPTPYWLTALDVFEIGENLPIRVSGRGCPSAPEDWRMAIVWGRTLTCIADEVLSRQKQQMQEGRGASGPAGQPSSAGSSGSWPSSASSSTFSFLPLPAAAFPSAFPSGMPFPMMPTPASPGSNPGTPDEPAWPSESPFALIVSRRPPVSRPLSLATVTPHELLVLAQDQFSRGIFHMPHPQHHAPGSNRYQRLWGLASASSSTKSSKNSTPLTTPTTTKPHPPPTASSVSSSSTGTTPSTSSSSSAASIPPTAFSRAKELYTIASEVLLISEKLFLPSERAEWAHWADGVFSQMRMEVEVADVDDAWKGLIFAARGRCNLVIGSARAEGVEEAMEKEDAMGGGGVLDSEEAQEAREVLADAVEFLDKARGVLRDRKERERQGKEGKDAKDKDRDGEGNVLMLSADADEDADVELPAEGALEGEYNVVCPSSAHQHQLHAHPEPEDGEEEEDADDRELRTLLAEALLTLANLTQNEAEQDALYARAKKEGVVLDDEDAMDVCG</sequence>
<evidence type="ECO:0000313" key="3">
    <source>
        <dbReference type="Proteomes" id="UP000467700"/>
    </source>
</evidence>
<feature type="region of interest" description="Disordered" evidence="1">
    <location>
        <begin position="367"/>
        <end position="394"/>
    </location>
</feature>
<feature type="region of interest" description="Disordered" evidence="1">
    <location>
        <begin position="423"/>
        <end position="445"/>
    </location>
</feature>
<reference evidence="2 3" key="1">
    <citation type="submission" date="2020-01" db="EMBL/GenBank/DDBJ databases">
        <authorList>
            <person name="Gupta K D."/>
        </authorList>
    </citation>
    <scope>NUCLEOTIDE SEQUENCE [LARGE SCALE GENOMIC DNA]</scope>
</reference>
<gene>
    <name evidence="2" type="ORF">AAE3_LOCUS7503</name>
</gene>